<feature type="transmembrane region" description="Helical" evidence="1">
    <location>
        <begin position="82"/>
        <end position="102"/>
    </location>
</feature>
<gene>
    <name evidence="2" type="ORF">NVS47_08925</name>
</gene>
<dbReference type="Proteomes" id="UP001524944">
    <property type="component" value="Unassembled WGS sequence"/>
</dbReference>
<dbReference type="RefSeq" id="WP_257913230.1">
    <property type="nucleotide sequence ID" value="NZ_JANPWE010000003.1"/>
</dbReference>
<dbReference type="InterPro" id="IPR038728">
    <property type="entry name" value="YkvI-like"/>
</dbReference>
<feature type="transmembrane region" description="Helical" evidence="1">
    <location>
        <begin position="262"/>
        <end position="284"/>
    </location>
</feature>
<feature type="transmembrane region" description="Helical" evidence="1">
    <location>
        <begin position="186"/>
        <end position="208"/>
    </location>
</feature>
<accession>A0ABT1Y4Z3</accession>
<evidence type="ECO:0000313" key="3">
    <source>
        <dbReference type="Proteomes" id="UP001524944"/>
    </source>
</evidence>
<protein>
    <recommendedName>
        <fullName evidence="4">Membrane protein YkvI</fullName>
    </recommendedName>
</protein>
<evidence type="ECO:0000313" key="2">
    <source>
        <dbReference type="EMBL" id="MCR6545633.1"/>
    </source>
</evidence>
<keyword evidence="3" id="KW-1185">Reference proteome</keyword>
<proteinExistence type="predicted"/>
<evidence type="ECO:0000256" key="1">
    <source>
        <dbReference type="SAM" id="Phobius"/>
    </source>
</evidence>
<keyword evidence="1" id="KW-1133">Transmembrane helix</keyword>
<reference evidence="2 3" key="1">
    <citation type="submission" date="2022-08" db="EMBL/GenBank/DDBJ databases">
        <title>Proteogenomics of the novel Dehalobacterium formicoaceticum strain EZ94 highlights a key role of methyltransferases during anaerobic dichloromethane degradation.</title>
        <authorList>
            <person name="Wasmund K."/>
        </authorList>
    </citation>
    <scope>NUCLEOTIDE SEQUENCE [LARGE SCALE GENOMIC DNA]</scope>
    <source>
        <strain evidence="2 3">EZ94</strain>
    </source>
</reference>
<evidence type="ECO:0008006" key="4">
    <source>
        <dbReference type="Google" id="ProtNLM"/>
    </source>
</evidence>
<keyword evidence="1" id="KW-0472">Membrane</keyword>
<feature type="transmembrane region" description="Helical" evidence="1">
    <location>
        <begin position="12"/>
        <end position="34"/>
    </location>
</feature>
<sequence length="359" mass="39678">MKTKALDWQIAAVYIGTVIGAGFASGQELMQFFVRFSIKGLYGVLLTGLAFTFFGGIIIYLTKLHGFHTYKDFLNWQLGTRMTGILDIIILIFLFLGFSVMLSGSGALFEEQLGLPKIMGIIITQVLVVLSLMARDEGVLWFNSILIPILVIILTVVSGISLFSAATVNQGSIFDPFADSLVVNNWVLSSFLYIAYNMINVLVVLVALTADKKETSPWGGVMGGFILSLISLLIVAALLAAGETIYVYQIPMLYLAYQVSPIIFYFYGVVLWGAMITTAVADAYGLCQRLSYAWSMPYNLILLIVVILSIPFDMYDFTLLVSKVYPVFGFMGLAVTMFLIGKGVVYLFQLIGLRLKRLF</sequence>
<feature type="transmembrane region" description="Helical" evidence="1">
    <location>
        <begin position="145"/>
        <end position="166"/>
    </location>
</feature>
<dbReference type="EMBL" id="JANPWE010000003">
    <property type="protein sequence ID" value="MCR6545633.1"/>
    <property type="molecule type" value="Genomic_DNA"/>
</dbReference>
<dbReference type="PANTHER" id="PTHR37814">
    <property type="entry name" value="CONSERVED MEMBRANE PROTEIN"/>
    <property type="match status" value="1"/>
</dbReference>
<keyword evidence="1" id="KW-0812">Transmembrane</keyword>
<feature type="transmembrane region" description="Helical" evidence="1">
    <location>
        <begin position="40"/>
        <end position="61"/>
    </location>
</feature>
<feature type="transmembrane region" description="Helical" evidence="1">
    <location>
        <begin position="296"/>
        <end position="315"/>
    </location>
</feature>
<feature type="transmembrane region" description="Helical" evidence="1">
    <location>
        <begin position="327"/>
        <end position="348"/>
    </location>
</feature>
<name>A0ABT1Y4Z3_9FIRM</name>
<comment type="caution">
    <text evidence="2">The sequence shown here is derived from an EMBL/GenBank/DDBJ whole genome shotgun (WGS) entry which is preliminary data.</text>
</comment>
<feature type="transmembrane region" description="Helical" evidence="1">
    <location>
        <begin position="220"/>
        <end position="242"/>
    </location>
</feature>
<organism evidence="2 3">
    <name type="scientific">Dehalobacterium formicoaceticum</name>
    <dbReference type="NCBI Taxonomy" id="51515"/>
    <lineage>
        <taxon>Bacteria</taxon>
        <taxon>Bacillati</taxon>
        <taxon>Bacillota</taxon>
        <taxon>Clostridia</taxon>
        <taxon>Eubacteriales</taxon>
        <taxon>Peptococcaceae</taxon>
        <taxon>Dehalobacterium</taxon>
    </lineage>
</organism>
<feature type="transmembrane region" description="Helical" evidence="1">
    <location>
        <begin position="114"/>
        <end position="133"/>
    </location>
</feature>
<dbReference type="PANTHER" id="PTHR37814:SF1">
    <property type="entry name" value="MEMBRANE PROTEIN"/>
    <property type="match status" value="1"/>
</dbReference>